<comment type="caution">
    <text evidence="1">The sequence shown here is derived from an EMBL/GenBank/DDBJ whole genome shotgun (WGS) entry which is preliminary data.</text>
</comment>
<proteinExistence type="predicted"/>
<protein>
    <submittedName>
        <fullName evidence="1">Uncharacterized protein</fullName>
    </submittedName>
</protein>
<sequence length="287" mass="30112">MTGQHSSSLGLVYRAVTHLNKPEDSANRHLAHGRATIQSNKLRADPLTSTAVVSLAASVDSGSTPGDIGQVQSLRDRNHHLLPQQQQRQYQVKYPAHTYSTSVSGSPHILPHSQCQYQQLHQPQPARYLTGIASSSPLPSLSALPMAGISGNTSSSGLGYSLLTGPEHTTSTTISSLSVTAANTTTTTTMLMRMSTPPPSSASSSHLRSAPIPSLPMQLTPGSVLRRGQVALQANSYVSPMTTTTVTSGSNFLSSPSSHSLSHSIRETDCGGLYNGFASAGIGLDGR</sequence>
<evidence type="ECO:0000313" key="1">
    <source>
        <dbReference type="EMBL" id="VEL24138.1"/>
    </source>
</evidence>
<dbReference type="Proteomes" id="UP000784294">
    <property type="component" value="Unassembled WGS sequence"/>
</dbReference>
<organism evidence="1 2">
    <name type="scientific">Protopolystoma xenopodis</name>
    <dbReference type="NCBI Taxonomy" id="117903"/>
    <lineage>
        <taxon>Eukaryota</taxon>
        <taxon>Metazoa</taxon>
        <taxon>Spiralia</taxon>
        <taxon>Lophotrochozoa</taxon>
        <taxon>Platyhelminthes</taxon>
        <taxon>Monogenea</taxon>
        <taxon>Polyopisthocotylea</taxon>
        <taxon>Polystomatidea</taxon>
        <taxon>Polystomatidae</taxon>
        <taxon>Protopolystoma</taxon>
    </lineage>
</organism>
<evidence type="ECO:0000313" key="2">
    <source>
        <dbReference type="Proteomes" id="UP000784294"/>
    </source>
</evidence>
<dbReference type="EMBL" id="CAAALY010066095">
    <property type="protein sequence ID" value="VEL24138.1"/>
    <property type="molecule type" value="Genomic_DNA"/>
</dbReference>
<dbReference type="AlphaFoldDB" id="A0A3S5A051"/>
<reference evidence="1" key="1">
    <citation type="submission" date="2018-11" db="EMBL/GenBank/DDBJ databases">
        <authorList>
            <consortium name="Pathogen Informatics"/>
        </authorList>
    </citation>
    <scope>NUCLEOTIDE SEQUENCE</scope>
</reference>
<name>A0A3S5A051_9PLAT</name>
<accession>A0A3S5A051</accession>
<keyword evidence="2" id="KW-1185">Reference proteome</keyword>
<gene>
    <name evidence="1" type="ORF">PXEA_LOCUS17578</name>
</gene>